<dbReference type="AlphaFoldDB" id="A0A0K2SJC8"/>
<dbReference type="KEGG" id="lpil:LIP_1352"/>
<name>A0A0K2SJC8_LIMPI</name>
<evidence type="ECO:0000259" key="1">
    <source>
        <dbReference type="Pfam" id="PF08308"/>
    </source>
</evidence>
<dbReference type="InterPro" id="IPR013229">
    <property type="entry name" value="PEGA"/>
</dbReference>
<keyword evidence="4" id="KW-1185">Reference proteome</keyword>
<gene>
    <name evidence="3" type="ORF">LIP_1352</name>
</gene>
<accession>A0A0K2SJC8</accession>
<sequence>MPGYAIEGGEGADQVAPAPVAPERVAPESIIVQPKPGDVKVYIDTDRRSYDIGDTVEIRFRVSEPSYVYIYNQDARGTVRLIFPNRFDRDNHVGAGEHWLPGAGYRFRVEGPGGTEYLQILATRSRVSRLDWSDSMRDPFPLLGDDPLRVKEEVRGFLRVVPEREWSSAWTWFEVGRPSPPPPPRQRTGWVRVNSEPPWVPVYVDGRYLGTTPLREELGVGGHWVEVRADGYRTARRWVYVQPGQLTPVFFQLEPQ</sequence>
<reference evidence="4" key="1">
    <citation type="submission" date="2015-07" db="EMBL/GenBank/DDBJ databases">
        <title>Complete genome sequence and phylogenetic analysis of Limnochorda pilosa.</title>
        <authorList>
            <person name="Watanabe M."/>
            <person name="Kojima H."/>
            <person name="Fukui M."/>
        </authorList>
    </citation>
    <scope>NUCLEOTIDE SEQUENCE [LARGE SCALE GENOMIC DNA]</scope>
    <source>
        <strain evidence="4">HC45</strain>
    </source>
</reference>
<dbReference type="InterPro" id="IPR025493">
    <property type="entry name" value="DUF4384"/>
</dbReference>
<feature type="domain" description="PEGA" evidence="1">
    <location>
        <begin position="190"/>
        <end position="255"/>
    </location>
</feature>
<dbReference type="PANTHER" id="PTHR36194">
    <property type="entry name" value="S-LAYER-LIKE PROTEIN"/>
    <property type="match status" value="1"/>
</dbReference>
<dbReference type="Pfam" id="PF08308">
    <property type="entry name" value="PEGA"/>
    <property type="match status" value="1"/>
</dbReference>
<reference evidence="4" key="2">
    <citation type="journal article" date="2016" name="Int. J. Syst. Evol. Microbiol.">
        <title>Complete genome sequence and cell structure of Limnochorda pilosa, a Gram-negative spore-former within the phylum Firmicutes.</title>
        <authorList>
            <person name="Watanabe M."/>
            <person name="Kojima H."/>
            <person name="Fukui M."/>
        </authorList>
    </citation>
    <scope>NUCLEOTIDE SEQUENCE [LARGE SCALE GENOMIC DNA]</scope>
    <source>
        <strain evidence="4">HC45</strain>
    </source>
</reference>
<evidence type="ECO:0000313" key="3">
    <source>
        <dbReference type="EMBL" id="BAS27203.1"/>
    </source>
</evidence>
<evidence type="ECO:0000313" key="4">
    <source>
        <dbReference type="Proteomes" id="UP000065807"/>
    </source>
</evidence>
<dbReference type="Pfam" id="PF14326">
    <property type="entry name" value="DUF4384"/>
    <property type="match status" value="1"/>
</dbReference>
<feature type="domain" description="DUF4384" evidence="2">
    <location>
        <begin position="49"/>
        <end position="125"/>
    </location>
</feature>
<dbReference type="PANTHER" id="PTHR36194:SF1">
    <property type="entry name" value="S-LAYER-LIKE PROTEIN"/>
    <property type="match status" value="1"/>
</dbReference>
<evidence type="ECO:0000259" key="2">
    <source>
        <dbReference type="Pfam" id="PF14326"/>
    </source>
</evidence>
<dbReference type="STRING" id="1555112.LIP_1352"/>
<proteinExistence type="predicted"/>
<protein>
    <submittedName>
        <fullName evidence="3">PEGA domain protein</fullName>
    </submittedName>
</protein>
<organism evidence="3 4">
    <name type="scientific">Limnochorda pilosa</name>
    <dbReference type="NCBI Taxonomy" id="1555112"/>
    <lineage>
        <taxon>Bacteria</taxon>
        <taxon>Bacillati</taxon>
        <taxon>Bacillota</taxon>
        <taxon>Limnochordia</taxon>
        <taxon>Limnochordales</taxon>
        <taxon>Limnochordaceae</taxon>
        <taxon>Limnochorda</taxon>
    </lineage>
</organism>
<dbReference type="EMBL" id="AP014924">
    <property type="protein sequence ID" value="BAS27203.1"/>
    <property type="molecule type" value="Genomic_DNA"/>
</dbReference>
<dbReference type="Proteomes" id="UP000065807">
    <property type="component" value="Chromosome"/>
</dbReference>